<dbReference type="Pfam" id="PF19633">
    <property type="entry name" value="SDG2_C"/>
    <property type="match status" value="1"/>
</dbReference>
<name>A0A7J7M8B5_9MAGN</name>
<dbReference type="GO" id="GO:0031369">
    <property type="term" value="F:translation initiation factor binding"/>
    <property type="evidence" value="ECO:0007669"/>
    <property type="project" value="InterPro"/>
</dbReference>
<keyword evidence="2" id="KW-0396">Initiation factor</keyword>
<dbReference type="PANTHER" id="PTHR13937:SF0">
    <property type="entry name" value="EUKARYOTIC TRANSLATION INITIATION FACTOR 3 SUBUNIT C-RELATED"/>
    <property type="match status" value="1"/>
</dbReference>
<evidence type="ECO:0000256" key="3">
    <source>
        <dbReference type="ARBA" id="ARBA00022917"/>
    </source>
</evidence>
<dbReference type="AlphaFoldDB" id="A0A7J7M8B5"/>
<keyword evidence="4" id="KW-0732">Signal</keyword>
<evidence type="ECO:0000256" key="4">
    <source>
        <dbReference type="SAM" id="SignalP"/>
    </source>
</evidence>
<dbReference type="PANTHER" id="PTHR13937">
    <property type="entry name" value="EUKARYOTIC TRANSLATION INITATION FACTOR 3, SUBUNIT 8 EIF3S8 -RELATED"/>
    <property type="match status" value="1"/>
</dbReference>
<feature type="chain" id="PRO_5029608537" evidence="4">
    <location>
        <begin position="21"/>
        <end position="499"/>
    </location>
</feature>
<feature type="domain" description="Eukaryotic translation initiation factor 3 subunit C N-terminal" evidence="5">
    <location>
        <begin position="52"/>
        <end position="126"/>
    </location>
</feature>
<evidence type="ECO:0000256" key="1">
    <source>
        <dbReference type="ARBA" id="ARBA00022490"/>
    </source>
</evidence>
<keyword evidence="1" id="KW-0963">Cytoplasm</keyword>
<comment type="caution">
    <text evidence="7">The sequence shown here is derived from an EMBL/GenBank/DDBJ whole genome shotgun (WGS) entry which is preliminary data.</text>
</comment>
<feature type="signal peptide" evidence="4">
    <location>
        <begin position="1"/>
        <end position="20"/>
    </location>
</feature>
<feature type="domain" description="ATXR3 C-terminal" evidence="6">
    <location>
        <begin position="460"/>
        <end position="499"/>
    </location>
</feature>
<organism evidence="7 8">
    <name type="scientific">Kingdonia uniflora</name>
    <dbReference type="NCBI Taxonomy" id="39325"/>
    <lineage>
        <taxon>Eukaryota</taxon>
        <taxon>Viridiplantae</taxon>
        <taxon>Streptophyta</taxon>
        <taxon>Embryophyta</taxon>
        <taxon>Tracheophyta</taxon>
        <taxon>Spermatophyta</taxon>
        <taxon>Magnoliopsida</taxon>
        <taxon>Ranunculales</taxon>
        <taxon>Circaeasteraceae</taxon>
        <taxon>Kingdonia</taxon>
    </lineage>
</organism>
<reference evidence="7 8" key="1">
    <citation type="journal article" date="2020" name="IScience">
        <title>Genome Sequencing of the Endangered Kingdonia uniflora (Circaeasteraceae, Ranunculales) Reveals Potential Mechanisms of Evolutionary Specialization.</title>
        <authorList>
            <person name="Sun Y."/>
            <person name="Deng T."/>
            <person name="Zhang A."/>
            <person name="Moore M.J."/>
            <person name="Landis J.B."/>
            <person name="Lin N."/>
            <person name="Zhang H."/>
            <person name="Zhang X."/>
            <person name="Huang J."/>
            <person name="Zhang X."/>
            <person name="Sun H."/>
            <person name="Wang H."/>
        </authorList>
    </citation>
    <scope>NUCLEOTIDE SEQUENCE [LARGE SCALE GENOMIC DNA]</scope>
    <source>
        <strain evidence="7">TB1705</strain>
        <tissue evidence="7">Leaf</tissue>
    </source>
</reference>
<sequence length="499" mass="56724">MLTIFLRVVWLGWGMNDVVLVEEGHDLFSNEMRPVIDLNQISLSEVAAKDFRSEIGMVPPLYLRALVMLDDSLTRDFVDKEAKKRMGSTNTKVLNAMKQKIRKNNKLYVDLDATFKENYNSEDEKLEGVSNSNKLEILFGVVSAQIDVNPGLDGYMPINIWNKCVWGNLVAYHERIDAELFKSLECIDPHTKEYVERLKDEPLFFVLAENIQNYLEKVVDFKAAVKVALTRVELIYYKPQEVYDAMKKFGEHTEGGRNSEIEGDEELQVVKDNSGLPAFVVTLKLVARKPTFPENCRELMDMLVSLIYKYGDERTKARAMLCDIYHHAIMDEFSTSRDLLLMSHIQDGVQKMDISTPILFNRAMAQLGLCAFRVGLATEAHACLSELYVGGRVKELLAQGVSQSRYHEKTPEQERHGMLDRHQLMLEACQLNYTSEEDYIDLGRAGLGTCSLAGEVCNEVCIRLFGDPKKAPPPLEKLTLEEVVSFLWKGEGSLVEELL</sequence>
<dbReference type="GO" id="GO:0003743">
    <property type="term" value="F:translation initiation factor activity"/>
    <property type="evidence" value="ECO:0007669"/>
    <property type="project" value="UniProtKB-KW"/>
</dbReference>
<evidence type="ECO:0000259" key="5">
    <source>
        <dbReference type="Pfam" id="PF05470"/>
    </source>
</evidence>
<dbReference type="Proteomes" id="UP000541444">
    <property type="component" value="Unassembled WGS sequence"/>
</dbReference>
<dbReference type="EMBL" id="JACGCM010001722">
    <property type="protein sequence ID" value="KAF6151030.1"/>
    <property type="molecule type" value="Genomic_DNA"/>
</dbReference>
<evidence type="ECO:0000259" key="6">
    <source>
        <dbReference type="Pfam" id="PF19633"/>
    </source>
</evidence>
<dbReference type="GO" id="GO:0005852">
    <property type="term" value="C:eukaryotic translation initiation factor 3 complex"/>
    <property type="evidence" value="ECO:0007669"/>
    <property type="project" value="InterPro"/>
</dbReference>
<dbReference type="InterPro" id="IPR027516">
    <property type="entry name" value="EIF3C"/>
</dbReference>
<keyword evidence="3" id="KW-0648">Protein biosynthesis</keyword>
<proteinExistence type="predicted"/>
<keyword evidence="8" id="KW-1185">Reference proteome</keyword>
<dbReference type="InterPro" id="IPR008905">
    <property type="entry name" value="EIF3C_N_dom"/>
</dbReference>
<protein>
    <submittedName>
        <fullName evidence="7">Uncharacterized protein</fullName>
    </submittedName>
</protein>
<feature type="domain" description="Eukaryotic translation initiation factor 3 subunit C N-terminal" evidence="5">
    <location>
        <begin position="165"/>
        <end position="416"/>
    </location>
</feature>
<gene>
    <name evidence="7" type="ORF">GIB67_016508</name>
</gene>
<dbReference type="InterPro" id="IPR045606">
    <property type="entry name" value="ATXR3_C"/>
</dbReference>
<evidence type="ECO:0000313" key="8">
    <source>
        <dbReference type="Proteomes" id="UP000541444"/>
    </source>
</evidence>
<dbReference type="Pfam" id="PF05470">
    <property type="entry name" value="eIF-3c_N"/>
    <property type="match status" value="2"/>
</dbReference>
<evidence type="ECO:0000313" key="7">
    <source>
        <dbReference type="EMBL" id="KAF6151030.1"/>
    </source>
</evidence>
<evidence type="ECO:0000256" key="2">
    <source>
        <dbReference type="ARBA" id="ARBA00022540"/>
    </source>
</evidence>
<accession>A0A7J7M8B5</accession>
<dbReference type="OrthoDB" id="29647at2759"/>
<dbReference type="GO" id="GO:0003723">
    <property type="term" value="F:RNA binding"/>
    <property type="evidence" value="ECO:0007669"/>
    <property type="project" value="InterPro"/>
</dbReference>